<evidence type="ECO:0000313" key="1">
    <source>
        <dbReference type="EMBL" id="KAA3710735.1"/>
    </source>
</evidence>
<gene>
    <name evidence="1" type="ORF">F3F94_18235</name>
</gene>
<reference evidence="1" key="1">
    <citation type="journal article" date="2019" name="Nat. Med.">
        <title>A library of human gut bacterial isolates paired with longitudinal multiomics data enables mechanistic microbiome research.</title>
        <authorList>
            <person name="Poyet M."/>
            <person name="Groussin M."/>
            <person name="Gibbons S.M."/>
            <person name="Avila-Pacheco J."/>
            <person name="Jiang X."/>
            <person name="Kearney S.M."/>
            <person name="Perrotta A.R."/>
            <person name="Berdy B."/>
            <person name="Zhao S."/>
            <person name="Lieberman T.D."/>
            <person name="Swanson P.K."/>
            <person name="Smith M."/>
            <person name="Roesemann S."/>
            <person name="Alexander J.E."/>
            <person name="Rich S.A."/>
            <person name="Livny J."/>
            <person name="Vlamakis H."/>
            <person name="Clish C."/>
            <person name="Bullock K."/>
            <person name="Deik A."/>
            <person name="Scott J."/>
            <person name="Pierce K.A."/>
            <person name="Xavier R.J."/>
            <person name="Alm E.J."/>
        </authorList>
    </citation>
    <scope>NUCLEOTIDE SEQUENCE</scope>
    <source>
        <strain evidence="1">BIOML-A21</strain>
    </source>
</reference>
<dbReference type="AlphaFoldDB" id="A0A641LR99"/>
<dbReference type="EMBL" id="VWMU01000211">
    <property type="protein sequence ID" value="KAA3710735.1"/>
    <property type="molecule type" value="Genomic_DNA"/>
</dbReference>
<organism evidence="1">
    <name type="scientific">Bacteroides salyersiae</name>
    <dbReference type="NCBI Taxonomy" id="291644"/>
    <lineage>
        <taxon>Bacteria</taxon>
        <taxon>Pseudomonadati</taxon>
        <taxon>Bacteroidota</taxon>
        <taxon>Bacteroidia</taxon>
        <taxon>Bacteroidales</taxon>
        <taxon>Bacteroidaceae</taxon>
        <taxon>Bacteroides</taxon>
    </lineage>
</organism>
<name>A0A641LR99_9BACE</name>
<proteinExistence type="predicted"/>
<protein>
    <submittedName>
        <fullName evidence="1">Uncharacterized protein</fullName>
    </submittedName>
</protein>
<sequence length="127" mass="15131">MEDSTAISYFIMREKPRMFEIHLPDDWKMIMGNWEITNDTVYLNPMYEYYTKENEYLIREISLSRSACIAFPKKSLKRRNLLIDKIEYNTVGPDSTISDSSFILNAVKYTKIPQKVPTLKEIYKRSR</sequence>
<comment type="caution">
    <text evidence="1">The sequence shown here is derived from an EMBL/GenBank/DDBJ whole genome shotgun (WGS) entry which is preliminary data.</text>
</comment>
<accession>A0A641LR99</accession>
<dbReference type="RefSeq" id="WP_148301677.1">
    <property type="nucleotide sequence ID" value="NZ_CABKSE010000001.1"/>
</dbReference>